<evidence type="ECO:0000313" key="1">
    <source>
        <dbReference type="EMBL" id="KAH3866978.1"/>
    </source>
</evidence>
<reference evidence="1" key="1">
    <citation type="journal article" date="2019" name="bioRxiv">
        <title>The Genome of the Zebra Mussel, Dreissena polymorpha: A Resource for Invasive Species Research.</title>
        <authorList>
            <person name="McCartney M.A."/>
            <person name="Auch B."/>
            <person name="Kono T."/>
            <person name="Mallez S."/>
            <person name="Zhang Y."/>
            <person name="Obille A."/>
            <person name="Becker A."/>
            <person name="Abrahante J.E."/>
            <person name="Garbe J."/>
            <person name="Badalamenti J.P."/>
            <person name="Herman A."/>
            <person name="Mangelson H."/>
            <person name="Liachko I."/>
            <person name="Sullivan S."/>
            <person name="Sone E.D."/>
            <person name="Koren S."/>
            <person name="Silverstein K.A.T."/>
            <person name="Beckman K.B."/>
            <person name="Gohl D.M."/>
        </authorList>
    </citation>
    <scope>NUCLEOTIDE SEQUENCE</scope>
    <source>
        <strain evidence="1">Duluth1</strain>
        <tissue evidence="1">Whole animal</tissue>
    </source>
</reference>
<protein>
    <submittedName>
        <fullName evidence="1">Uncharacterized protein</fullName>
    </submittedName>
</protein>
<comment type="caution">
    <text evidence="1">The sequence shown here is derived from an EMBL/GenBank/DDBJ whole genome shotgun (WGS) entry which is preliminary data.</text>
</comment>
<keyword evidence="2" id="KW-1185">Reference proteome</keyword>
<sequence>MCCKATTWSYGWESTFVCIQGRVIIGADLSAADDLHVYNICVGDKNVNSVPGNWSL</sequence>
<gene>
    <name evidence="1" type="ORF">DPMN_030102</name>
</gene>
<accession>A0A9D4LYF3</accession>
<dbReference type="AlphaFoldDB" id="A0A9D4LYF3"/>
<proteinExistence type="predicted"/>
<evidence type="ECO:0000313" key="2">
    <source>
        <dbReference type="Proteomes" id="UP000828390"/>
    </source>
</evidence>
<organism evidence="1 2">
    <name type="scientific">Dreissena polymorpha</name>
    <name type="common">Zebra mussel</name>
    <name type="synonym">Mytilus polymorpha</name>
    <dbReference type="NCBI Taxonomy" id="45954"/>
    <lineage>
        <taxon>Eukaryota</taxon>
        <taxon>Metazoa</taxon>
        <taxon>Spiralia</taxon>
        <taxon>Lophotrochozoa</taxon>
        <taxon>Mollusca</taxon>
        <taxon>Bivalvia</taxon>
        <taxon>Autobranchia</taxon>
        <taxon>Heteroconchia</taxon>
        <taxon>Euheterodonta</taxon>
        <taxon>Imparidentia</taxon>
        <taxon>Neoheterodontei</taxon>
        <taxon>Myida</taxon>
        <taxon>Dreissenoidea</taxon>
        <taxon>Dreissenidae</taxon>
        <taxon>Dreissena</taxon>
    </lineage>
</organism>
<dbReference type="Proteomes" id="UP000828390">
    <property type="component" value="Unassembled WGS sequence"/>
</dbReference>
<name>A0A9D4LYF3_DREPO</name>
<reference evidence="1" key="2">
    <citation type="submission" date="2020-11" db="EMBL/GenBank/DDBJ databases">
        <authorList>
            <person name="McCartney M.A."/>
            <person name="Auch B."/>
            <person name="Kono T."/>
            <person name="Mallez S."/>
            <person name="Becker A."/>
            <person name="Gohl D.M."/>
            <person name="Silverstein K.A.T."/>
            <person name="Koren S."/>
            <person name="Bechman K.B."/>
            <person name="Herman A."/>
            <person name="Abrahante J.E."/>
            <person name="Garbe J."/>
        </authorList>
    </citation>
    <scope>NUCLEOTIDE SEQUENCE</scope>
    <source>
        <strain evidence="1">Duluth1</strain>
        <tissue evidence="1">Whole animal</tissue>
    </source>
</reference>
<dbReference type="EMBL" id="JAIWYP010000002">
    <property type="protein sequence ID" value="KAH3866978.1"/>
    <property type="molecule type" value="Genomic_DNA"/>
</dbReference>